<organism evidence="1 2">
    <name type="scientific">Acaulospora morrowiae</name>
    <dbReference type="NCBI Taxonomy" id="94023"/>
    <lineage>
        <taxon>Eukaryota</taxon>
        <taxon>Fungi</taxon>
        <taxon>Fungi incertae sedis</taxon>
        <taxon>Mucoromycota</taxon>
        <taxon>Glomeromycotina</taxon>
        <taxon>Glomeromycetes</taxon>
        <taxon>Diversisporales</taxon>
        <taxon>Acaulosporaceae</taxon>
        <taxon>Acaulospora</taxon>
    </lineage>
</organism>
<protein>
    <submittedName>
        <fullName evidence="1">9241_t:CDS:1</fullName>
    </submittedName>
</protein>
<evidence type="ECO:0000313" key="1">
    <source>
        <dbReference type="EMBL" id="CAG8736698.1"/>
    </source>
</evidence>
<proteinExistence type="predicted"/>
<evidence type="ECO:0000313" key="2">
    <source>
        <dbReference type="Proteomes" id="UP000789342"/>
    </source>
</evidence>
<sequence length="94" mass="10623">YDNNVSSTLNELMWWFPHQRSLGKISQKFAEHGMAITIFNFELYTEMVEERSAKDTQGSAGLVASKHLQIQPRNVCTTKQTNKMSPFDIGAISA</sequence>
<gene>
    <name evidence="1" type="ORF">AMORRO_LOCUS14425</name>
</gene>
<name>A0A9N9IJH6_9GLOM</name>
<accession>A0A9N9IJH6</accession>
<dbReference type="AlphaFoldDB" id="A0A9N9IJH6"/>
<keyword evidence="2" id="KW-1185">Reference proteome</keyword>
<dbReference type="Proteomes" id="UP000789342">
    <property type="component" value="Unassembled WGS sequence"/>
</dbReference>
<comment type="caution">
    <text evidence="1">The sequence shown here is derived from an EMBL/GenBank/DDBJ whole genome shotgun (WGS) entry which is preliminary data.</text>
</comment>
<feature type="non-terminal residue" evidence="1">
    <location>
        <position position="94"/>
    </location>
</feature>
<dbReference type="EMBL" id="CAJVPV010028548">
    <property type="protein sequence ID" value="CAG8736698.1"/>
    <property type="molecule type" value="Genomic_DNA"/>
</dbReference>
<reference evidence="1" key="1">
    <citation type="submission" date="2021-06" db="EMBL/GenBank/DDBJ databases">
        <authorList>
            <person name="Kallberg Y."/>
            <person name="Tangrot J."/>
            <person name="Rosling A."/>
        </authorList>
    </citation>
    <scope>NUCLEOTIDE SEQUENCE</scope>
    <source>
        <strain evidence="1">CL551</strain>
    </source>
</reference>